<evidence type="ECO:0000313" key="2">
    <source>
        <dbReference type="Proteomes" id="UP000007564"/>
    </source>
</evidence>
<organism evidence="1 2">
    <name type="scientific">Bordetella bronchiseptica 253</name>
    <dbReference type="NCBI Taxonomy" id="568707"/>
    <lineage>
        <taxon>Bacteria</taxon>
        <taxon>Pseudomonadati</taxon>
        <taxon>Pseudomonadota</taxon>
        <taxon>Betaproteobacteria</taxon>
        <taxon>Burkholderiales</taxon>
        <taxon>Alcaligenaceae</taxon>
        <taxon>Bordetella</taxon>
    </lineage>
</organism>
<dbReference type="KEGG" id="bbh:BN112_0920"/>
<dbReference type="EMBL" id="HE965806">
    <property type="protein sequence ID" value="CCJ52838.1"/>
    <property type="molecule type" value="Genomic_DNA"/>
</dbReference>
<reference evidence="1 2" key="1">
    <citation type="journal article" date="2012" name="BMC Genomics">
        <title>Comparative genomics of the classical Bordetella subspecies: the evolution and exchange of virulence-associated diversity amongst closely related pathogens.</title>
        <authorList>
            <person name="Park J."/>
            <person name="Zhang Y."/>
            <person name="Buboltz A.M."/>
            <person name="Zhang X."/>
            <person name="Schuster S.C."/>
            <person name="Ahuja U."/>
            <person name="Liu M."/>
            <person name="Miller J.F."/>
            <person name="Sebaihia M."/>
            <person name="Bentley S.D."/>
            <person name="Parkhill J."/>
            <person name="Harvill E.T."/>
        </authorList>
    </citation>
    <scope>NUCLEOTIDE SEQUENCE [LARGE SCALE GENOMIC DNA]</scope>
    <source>
        <strain evidence="1 2">253</strain>
    </source>
</reference>
<dbReference type="Proteomes" id="UP000007564">
    <property type="component" value="Chromosome"/>
</dbReference>
<accession>A0A0C6P3K1</accession>
<evidence type="ECO:0000313" key="1">
    <source>
        <dbReference type="EMBL" id="CCJ52838.1"/>
    </source>
</evidence>
<proteinExistence type="predicted"/>
<sequence>MCCAARSTSKAVAHMERIIGSIEQACAIARRWAIRTGNKEATCAALAAAWYEAQAARPPTSAALLAHLAARIQESRQRVAVPRPAPIPPAED</sequence>
<dbReference type="AlphaFoldDB" id="A0A0C6P3K1"/>
<dbReference type="HOGENOM" id="CLU_2407417_0_0_4"/>
<gene>
    <name evidence="1" type="ORF">BN112_0920</name>
</gene>
<protein>
    <submittedName>
        <fullName evidence="1">Uncharacterized protein</fullName>
    </submittedName>
</protein>
<name>A0A0C6P3K1_BORBO</name>